<dbReference type="PANTHER" id="PTHR18929">
    <property type="entry name" value="PROTEIN DISULFIDE ISOMERASE"/>
    <property type="match status" value="1"/>
</dbReference>
<dbReference type="Gene3D" id="3.40.30.10">
    <property type="entry name" value="Glutaredoxin"/>
    <property type="match status" value="4"/>
</dbReference>
<reference evidence="3" key="1">
    <citation type="submission" date="2015-11" db="EMBL/GenBank/DDBJ databases">
        <authorList>
            <consortium name="International Coturnix japonica Genome Analysis Consortium"/>
            <person name="Warren W."/>
            <person name="Burt D.W."/>
            <person name="Antin P.B."/>
            <person name="Lanford R."/>
            <person name="Gros J."/>
            <person name="Wilson R.K."/>
        </authorList>
    </citation>
    <scope>NUCLEOTIDE SEQUENCE [LARGE SCALE GENOMIC DNA]</scope>
</reference>
<dbReference type="GO" id="GO:0008354">
    <property type="term" value="P:germ cell migration"/>
    <property type="evidence" value="ECO:0007669"/>
    <property type="project" value="Ensembl"/>
</dbReference>
<feature type="domain" description="Thioredoxin" evidence="2">
    <location>
        <begin position="278"/>
        <end position="406"/>
    </location>
</feature>
<evidence type="ECO:0000259" key="2">
    <source>
        <dbReference type="PROSITE" id="PS51352"/>
    </source>
</evidence>
<dbReference type="InterPro" id="IPR013766">
    <property type="entry name" value="Thioredoxin_domain"/>
</dbReference>
<evidence type="ECO:0000313" key="3">
    <source>
        <dbReference type="Ensembl" id="ENSCJPP00005023288.1"/>
    </source>
</evidence>
<dbReference type="CDD" id="cd02981">
    <property type="entry name" value="PDI_b_family"/>
    <property type="match status" value="1"/>
</dbReference>
<name>A0A8C2U9I4_COTJA</name>
<dbReference type="Ensembl" id="ENSCJPT00005031937.1">
    <property type="protein sequence ID" value="ENSCJPP00005023288.1"/>
    <property type="gene ID" value="ENSCJPG00005018501.1"/>
</dbReference>
<dbReference type="PANTHER" id="PTHR18929:SF58">
    <property type="entry name" value="PROTEIN DISULFIDE-ISOMERASE-LIKE PROTEIN OF THE TESTIS"/>
    <property type="match status" value="1"/>
</dbReference>
<proteinExistence type="inferred from homology"/>
<dbReference type="AlphaFoldDB" id="A0A8C2U9I4"/>
<accession>A0A8C2U9I4</accession>
<reference evidence="3" key="3">
    <citation type="submission" date="2025-09" db="UniProtKB">
        <authorList>
            <consortium name="Ensembl"/>
        </authorList>
    </citation>
    <scope>IDENTIFICATION</scope>
</reference>
<reference evidence="3" key="2">
    <citation type="submission" date="2025-08" db="UniProtKB">
        <authorList>
            <consortium name="Ensembl"/>
        </authorList>
    </citation>
    <scope>IDENTIFICATION</scope>
</reference>
<dbReference type="PROSITE" id="PS51352">
    <property type="entry name" value="THIOREDOXIN_2"/>
    <property type="match status" value="1"/>
</dbReference>
<dbReference type="CDD" id="cd02995">
    <property type="entry name" value="PDI_a_PDI_a'_C"/>
    <property type="match status" value="1"/>
</dbReference>
<dbReference type="GeneTree" id="ENSGT00940000160939"/>
<dbReference type="GO" id="GO:0005783">
    <property type="term" value="C:endoplasmic reticulum"/>
    <property type="evidence" value="ECO:0007669"/>
    <property type="project" value="TreeGrafter"/>
</dbReference>
<dbReference type="FunFam" id="3.40.30.10:FF:000167">
    <property type="entry name" value="Protein disulfide isomerase like, testis expressed"/>
    <property type="match status" value="1"/>
</dbReference>
<comment type="similarity">
    <text evidence="1">Belongs to the protein disulfide isomerase family.</text>
</comment>
<dbReference type="Pfam" id="PF13848">
    <property type="entry name" value="Thioredoxin_6"/>
    <property type="match status" value="1"/>
</dbReference>
<dbReference type="GO" id="GO:0003756">
    <property type="term" value="F:protein disulfide isomerase activity"/>
    <property type="evidence" value="ECO:0007669"/>
    <property type="project" value="Ensembl"/>
</dbReference>
<dbReference type="SUPFAM" id="SSF52833">
    <property type="entry name" value="Thioredoxin-like"/>
    <property type="match status" value="4"/>
</dbReference>
<keyword evidence="4" id="KW-1185">Reference proteome</keyword>
<dbReference type="CDD" id="cd02961">
    <property type="entry name" value="PDI_a_family"/>
    <property type="match status" value="1"/>
</dbReference>
<protein>
    <submittedName>
        <fullName evidence="3">Protein disulfide isomerase like, testis expressed</fullName>
    </submittedName>
</protein>
<dbReference type="Proteomes" id="UP000694412">
    <property type="component" value="Chromosome 14"/>
</dbReference>
<dbReference type="Pfam" id="PF00085">
    <property type="entry name" value="Thioredoxin"/>
    <property type="match status" value="2"/>
</dbReference>
<dbReference type="GO" id="GO:0007286">
    <property type="term" value="P:spermatid development"/>
    <property type="evidence" value="ECO:0007669"/>
    <property type="project" value="Ensembl"/>
</dbReference>
<evidence type="ECO:0000313" key="4">
    <source>
        <dbReference type="Proteomes" id="UP000694412"/>
    </source>
</evidence>
<dbReference type="CDD" id="cd02982">
    <property type="entry name" value="PDI_b'_family"/>
    <property type="match status" value="1"/>
</dbReference>
<evidence type="ECO:0000256" key="1">
    <source>
        <dbReference type="ARBA" id="ARBA00006347"/>
    </source>
</evidence>
<sequence length="419" mass="48171">QNASKEFAEAARLLKKEAPRIQFGKIDVTDQHDLRKEFNIQEFPTVKFFVDGIREAPIDCKGKLSYALLMAGRADLFSFITWIKRQTGPSTVLINSTHQVEAIINADDLAVIGFFKELHGDSVEVFRETAKDVPEMPFGMTSSEDIRAHYGIQLNALVVFKKVGVQMEQMLSVVFQTSVKIFDVPVENHILLFIPTSSKTFNTTYENYKSAAAEFRGKIMFVLVNTNETRNGRIFEYFRIREVDVPAVRILNLTSQEKYKMPADEVTVENIRQFCQSYLDGKAKLHLSSEEVAEDWDKMPVKVLVGKNFNRIVFNRTTTVFVMFYAPWSYECRKLLPIWDELGEKYQSHEDVIIAKIDITANDVLSVEMDRYPFFRLFPAGPNIQVPYAGEHNLEAFSEFLEEQMKMKAETREKVGDND</sequence>
<gene>
    <name evidence="3" type="primary">PDILT</name>
</gene>
<dbReference type="GO" id="GO:0006457">
    <property type="term" value="P:protein folding"/>
    <property type="evidence" value="ECO:0007669"/>
    <property type="project" value="TreeGrafter"/>
</dbReference>
<organism evidence="3 4">
    <name type="scientific">Coturnix japonica</name>
    <name type="common">Japanese quail</name>
    <name type="synonym">Coturnix coturnix japonica</name>
    <dbReference type="NCBI Taxonomy" id="93934"/>
    <lineage>
        <taxon>Eukaryota</taxon>
        <taxon>Metazoa</taxon>
        <taxon>Chordata</taxon>
        <taxon>Craniata</taxon>
        <taxon>Vertebrata</taxon>
        <taxon>Euteleostomi</taxon>
        <taxon>Archelosauria</taxon>
        <taxon>Archosauria</taxon>
        <taxon>Dinosauria</taxon>
        <taxon>Saurischia</taxon>
        <taxon>Theropoda</taxon>
        <taxon>Coelurosauria</taxon>
        <taxon>Aves</taxon>
        <taxon>Neognathae</taxon>
        <taxon>Galloanserae</taxon>
        <taxon>Galliformes</taxon>
        <taxon>Phasianidae</taxon>
        <taxon>Perdicinae</taxon>
        <taxon>Coturnix</taxon>
    </lineage>
</organism>
<dbReference type="InterPro" id="IPR036249">
    <property type="entry name" value="Thioredoxin-like_sf"/>
</dbReference>